<name>A0A5F2B5G9_9LEPT</name>
<keyword evidence="1" id="KW-0489">Methyltransferase</keyword>
<feature type="non-terminal residue" evidence="1">
    <location>
        <position position="23"/>
    </location>
</feature>
<protein>
    <submittedName>
        <fullName evidence="1">SAM-dependent methyltransferase</fullName>
    </submittedName>
</protein>
<proteinExistence type="predicted"/>
<dbReference type="EMBL" id="RQGN01000056">
    <property type="protein sequence ID" value="TGM00617.1"/>
    <property type="molecule type" value="Genomic_DNA"/>
</dbReference>
<dbReference type="GO" id="GO:0008168">
    <property type="term" value="F:methyltransferase activity"/>
    <property type="evidence" value="ECO:0007669"/>
    <property type="project" value="UniProtKB-KW"/>
</dbReference>
<dbReference type="Proteomes" id="UP000298429">
    <property type="component" value="Unassembled WGS sequence"/>
</dbReference>
<dbReference type="AlphaFoldDB" id="A0A5F2B5G9"/>
<gene>
    <name evidence="1" type="ORF">EHQ76_11525</name>
</gene>
<organism evidence="1 2">
    <name type="scientific">Leptospira barantonii</name>
    <dbReference type="NCBI Taxonomy" id="2023184"/>
    <lineage>
        <taxon>Bacteria</taxon>
        <taxon>Pseudomonadati</taxon>
        <taxon>Spirochaetota</taxon>
        <taxon>Spirochaetia</taxon>
        <taxon>Leptospirales</taxon>
        <taxon>Leptospiraceae</taxon>
        <taxon>Leptospira</taxon>
    </lineage>
</organism>
<dbReference type="GO" id="GO:0032259">
    <property type="term" value="P:methylation"/>
    <property type="evidence" value="ECO:0007669"/>
    <property type="project" value="UniProtKB-KW"/>
</dbReference>
<sequence length="23" mass="2572">MGCGTGEHVRYFQSLGYRPKGID</sequence>
<accession>A0A5F2B5G9</accession>
<evidence type="ECO:0000313" key="1">
    <source>
        <dbReference type="EMBL" id="TGM00617.1"/>
    </source>
</evidence>
<dbReference type="InterPro" id="IPR029063">
    <property type="entry name" value="SAM-dependent_MTases_sf"/>
</dbReference>
<evidence type="ECO:0000313" key="2">
    <source>
        <dbReference type="Proteomes" id="UP000298429"/>
    </source>
</evidence>
<comment type="caution">
    <text evidence="1">The sequence shown here is derived from an EMBL/GenBank/DDBJ whole genome shotgun (WGS) entry which is preliminary data.</text>
</comment>
<reference evidence="1 2" key="1">
    <citation type="journal article" date="2019" name="PLoS Negl. Trop. Dis.">
        <title>Revisiting the worldwide diversity of Leptospira species in the environment.</title>
        <authorList>
            <person name="Vincent A.T."/>
            <person name="Schiettekatte O."/>
            <person name="Bourhy P."/>
            <person name="Veyrier F.J."/>
            <person name="Picardeau M."/>
        </authorList>
    </citation>
    <scope>NUCLEOTIDE SEQUENCE [LARGE SCALE GENOMIC DNA]</scope>
    <source>
        <strain evidence="1 2">201702444</strain>
    </source>
</reference>
<dbReference type="SUPFAM" id="SSF53335">
    <property type="entry name" value="S-adenosyl-L-methionine-dependent methyltransferases"/>
    <property type="match status" value="1"/>
</dbReference>
<keyword evidence="1" id="KW-0808">Transferase</keyword>